<proteinExistence type="predicted"/>
<gene>
    <name evidence="4" type="ORF">QYE76_057825</name>
</gene>
<accession>A0AAD8T5L8</accession>
<organism evidence="4 5">
    <name type="scientific">Lolium multiflorum</name>
    <name type="common">Italian ryegrass</name>
    <name type="synonym">Lolium perenne subsp. multiflorum</name>
    <dbReference type="NCBI Taxonomy" id="4521"/>
    <lineage>
        <taxon>Eukaryota</taxon>
        <taxon>Viridiplantae</taxon>
        <taxon>Streptophyta</taxon>
        <taxon>Embryophyta</taxon>
        <taxon>Tracheophyta</taxon>
        <taxon>Spermatophyta</taxon>
        <taxon>Magnoliopsida</taxon>
        <taxon>Liliopsida</taxon>
        <taxon>Poales</taxon>
        <taxon>Poaceae</taxon>
        <taxon>BOP clade</taxon>
        <taxon>Pooideae</taxon>
        <taxon>Poodae</taxon>
        <taxon>Poeae</taxon>
        <taxon>Poeae Chloroplast Group 2 (Poeae type)</taxon>
        <taxon>Loliodinae</taxon>
        <taxon>Loliinae</taxon>
        <taxon>Lolium</taxon>
    </lineage>
</organism>
<evidence type="ECO:0000256" key="1">
    <source>
        <dbReference type="SAM" id="MobiDB-lite"/>
    </source>
</evidence>
<keyword evidence="5" id="KW-1185">Reference proteome</keyword>
<feature type="transmembrane region" description="Helical" evidence="2">
    <location>
        <begin position="219"/>
        <end position="238"/>
    </location>
</feature>
<keyword evidence="2" id="KW-1133">Transmembrane helix</keyword>
<evidence type="ECO:0000313" key="4">
    <source>
        <dbReference type="EMBL" id="KAK1669666.1"/>
    </source>
</evidence>
<feature type="transmembrane region" description="Helical" evidence="2">
    <location>
        <begin position="268"/>
        <end position="290"/>
    </location>
</feature>
<feature type="compositionally biased region" description="Polar residues" evidence="1">
    <location>
        <begin position="411"/>
        <end position="420"/>
    </location>
</feature>
<sequence>MPLTTRDIPPAKRKKKDPTCLEISPVVPATATVGWSSLPDDLVRRIADSFLATNDVDCYMDFRAVCPSWRAATDDPKTNTSDPRFCPRTWIVLDEVFQSDDRQILLNTDTGRFLHKKIPLLLDYYVVATTSGFFVLADRSPPHAARVFNPLTGYTLRFTVPMPPDVRVAFFGSWGKASSPLCLVLLGDLSSKLYATVPDSEGVVSYDCQREVYNFFRKAIVGGAYSHIAGLGFALAFAELLDLLRSLHADFVKVFFTNLPEDANDIRFFLVGLAIHMVLVIKIQGTLFVFKMDTELGKVEPLQGISNFAIFIGHCRCLPVDATKFPGIEANCVYYTEHLGLSAHICKYNIKDKKVERISEAPEFVKQDKQFVLVAHHPFTIIQLLCSYTINTPDSQLPLQQMSEGAEESRSNSGDSDLDD</sequence>
<reference evidence="4" key="1">
    <citation type="submission" date="2023-07" db="EMBL/GenBank/DDBJ databases">
        <title>A chromosome-level genome assembly of Lolium multiflorum.</title>
        <authorList>
            <person name="Chen Y."/>
            <person name="Copetti D."/>
            <person name="Kolliker R."/>
            <person name="Studer B."/>
        </authorList>
    </citation>
    <scope>NUCLEOTIDE SEQUENCE</scope>
    <source>
        <strain evidence="4">02402/16</strain>
        <tissue evidence="4">Leaf</tissue>
    </source>
</reference>
<evidence type="ECO:0000256" key="2">
    <source>
        <dbReference type="SAM" id="Phobius"/>
    </source>
</evidence>
<name>A0AAD8T5L8_LOLMU</name>
<keyword evidence="2" id="KW-0472">Membrane</keyword>
<feature type="region of interest" description="Disordered" evidence="1">
    <location>
        <begin position="400"/>
        <end position="420"/>
    </location>
</feature>
<evidence type="ECO:0000313" key="5">
    <source>
        <dbReference type="Proteomes" id="UP001231189"/>
    </source>
</evidence>
<dbReference type="AlphaFoldDB" id="A0AAD8T5L8"/>
<comment type="caution">
    <text evidence="4">The sequence shown here is derived from an EMBL/GenBank/DDBJ whole genome shotgun (WGS) entry which is preliminary data.</text>
</comment>
<dbReference type="InterPro" id="IPR005174">
    <property type="entry name" value="KIB1-4_b-propeller"/>
</dbReference>
<dbReference type="EMBL" id="JAUUTY010000003">
    <property type="protein sequence ID" value="KAK1669666.1"/>
    <property type="molecule type" value="Genomic_DNA"/>
</dbReference>
<keyword evidence="2" id="KW-0812">Transmembrane</keyword>
<dbReference type="PANTHER" id="PTHR33165">
    <property type="entry name" value="F-BOX DOMAIN CONTAINING PROTEIN-LIKE-RELATED"/>
    <property type="match status" value="1"/>
</dbReference>
<evidence type="ECO:0000259" key="3">
    <source>
        <dbReference type="Pfam" id="PF03478"/>
    </source>
</evidence>
<dbReference type="Proteomes" id="UP001231189">
    <property type="component" value="Unassembled WGS sequence"/>
</dbReference>
<protein>
    <recommendedName>
        <fullName evidence="3">KIB1-4 beta-propeller domain-containing protein</fullName>
    </recommendedName>
</protein>
<feature type="domain" description="KIB1-4 beta-propeller" evidence="3">
    <location>
        <begin position="286"/>
        <end position="348"/>
    </location>
</feature>
<dbReference type="PANTHER" id="PTHR33165:SF96">
    <property type="entry name" value="DUF295 DOMAIN-CONTAINING PROTEIN"/>
    <property type="match status" value="1"/>
</dbReference>
<dbReference type="Pfam" id="PF03478">
    <property type="entry name" value="Beta-prop_KIB1-4"/>
    <property type="match status" value="1"/>
</dbReference>